<protein>
    <submittedName>
        <fullName evidence="1">Uncharacterized protein</fullName>
    </submittedName>
</protein>
<sequence length="368" mass="39483">MPQLNIIIVGAGLIGPRHAQSVLNNPSTHLVGLIDPVPSASSVAQSLGTSYYPTIEACLQATSTTPGSAPHAAIICTPNHTHVAVARELLSQNIHILLEKPVSHDLPSGASLLRFARQPGTSHLKILAGHHRRFNPYISATKAIIDSGSLGKIIAVNGLWTLFKPDDYFADGGAWRRDASTGGVLAINLVHDIDCLHYLFGPVVRIHAEKTPPQRANPLHTADEGAALTLRFASGVVGTFLVCDATPSPHSFGAGTGENPTIPRVGADFYRIFGSEASLSVPDMTRWSYDGRASKSWNEELVAKKLDVADEEAKPFDLQLQHFVDVVERGVEPRCSLEEGLRALVVVQAAKRALETGETMDVDVNLLD</sequence>
<evidence type="ECO:0000313" key="1">
    <source>
        <dbReference type="EMBL" id="KAK1143945.1"/>
    </source>
</evidence>
<keyword evidence="2" id="KW-1185">Reference proteome</keyword>
<evidence type="ECO:0000313" key="2">
    <source>
        <dbReference type="Proteomes" id="UP001177260"/>
    </source>
</evidence>
<accession>A0ACC3B1J2</accession>
<proteinExistence type="predicted"/>
<reference evidence="1 2" key="1">
    <citation type="journal article" date="2023" name="ACS Omega">
        <title>Identification of the Neoaspergillic Acid Biosynthesis Gene Cluster by Establishing an In Vitro CRISPR-Ribonucleoprotein Genetic System in Aspergillus melleus.</title>
        <authorList>
            <person name="Yuan B."/>
            <person name="Grau M.F."/>
            <person name="Murata R.M."/>
            <person name="Torok T."/>
            <person name="Venkateswaran K."/>
            <person name="Stajich J.E."/>
            <person name="Wang C.C.C."/>
        </authorList>
    </citation>
    <scope>NUCLEOTIDE SEQUENCE [LARGE SCALE GENOMIC DNA]</scope>
    <source>
        <strain evidence="1 2">IMV 1140</strain>
    </source>
</reference>
<comment type="caution">
    <text evidence="1">The sequence shown here is derived from an EMBL/GenBank/DDBJ whole genome shotgun (WGS) entry which is preliminary data.</text>
</comment>
<organism evidence="1 2">
    <name type="scientific">Aspergillus melleus</name>
    <dbReference type="NCBI Taxonomy" id="138277"/>
    <lineage>
        <taxon>Eukaryota</taxon>
        <taxon>Fungi</taxon>
        <taxon>Dikarya</taxon>
        <taxon>Ascomycota</taxon>
        <taxon>Pezizomycotina</taxon>
        <taxon>Eurotiomycetes</taxon>
        <taxon>Eurotiomycetidae</taxon>
        <taxon>Eurotiales</taxon>
        <taxon>Aspergillaceae</taxon>
        <taxon>Aspergillus</taxon>
        <taxon>Aspergillus subgen. Circumdati</taxon>
    </lineage>
</organism>
<dbReference type="Proteomes" id="UP001177260">
    <property type="component" value="Unassembled WGS sequence"/>
</dbReference>
<dbReference type="EMBL" id="JAOPJF010000034">
    <property type="protein sequence ID" value="KAK1143945.1"/>
    <property type="molecule type" value="Genomic_DNA"/>
</dbReference>
<gene>
    <name evidence="1" type="ORF">N8T08_005854</name>
</gene>
<name>A0ACC3B1J2_9EURO</name>